<dbReference type="AlphaFoldDB" id="A0A937K3J6"/>
<dbReference type="PANTHER" id="PTHR38011:SF11">
    <property type="entry name" value="2,5-DIAMINO-6-RIBOSYLAMINO-4(3H)-PYRIMIDINONE 5'-PHOSPHATE REDUCTASE"/>
    <property type="match status" value="1"/>
</dbReference>
<dbReference type="GO" id="GO:0008703">
    <property type="term" value="F:5-amino-6-(5-phosphoribosylamino)uracil reductase activity"/>
    <property type="evidence" value="ECO:0007669"/>
    <property type="project" value="InterPro"/>
</dbReference>
<dbReference type="InterPro" id="IPR024072">
    <property type="entry name" value="DHFR-like_dom_sf"/>
</dbReference>
<dbReference type="RefSeq" id="WP_202767826.1">
    <property type="nucleotide sequence ID" value="NZ_JAESWA010000022.1"/>
</dbReference>
<evidence type="ECO:0000313" key="3">
    <source>
        <dbReference type="Proteomes" id="UP000623681"/>
    </source>
</evidence>
<dbReference type="Pfam" id="PF01872">
    <property type="entry name" value="RibD_C"/>
    <property type="match status" value="1"/>
</dbReference>
<gene>
    <name evidence="2" type="ORF">JK634_11680</name>
</gene>
<name>A0A937K3J6_9CLOT</name>
<dbReference type="Gene3D" id="3.40.430.10">
    <property type="entry name" value="Dihydrofolate Reductase, subunit A"/>
    <property type="match status" value="1"/>
</dbReference>
<comment type="caution">
    <text evidence="2">The sequence shown here is derived from an EMBL/GenBank/DDBJ whole genome shotgun (WGS) entry which is preliminary data.</text>
</comment>
<protein>
    <submittedName>
        <fullName evidence="2">Dihydrofolate reductase</fullName>
    </submittedName>
</protein>
<dbReference type="Proteomes" id="UP000623681">
    <property type="component" value="Unassembled WGS sequence"/>
</dbReference>
<feature type="domain" description="Bacterial bifunctional deaminase-reductase C-terminal" evidence="1">
    <location>
        <begin position="5"/>
        <end position="168"/>
    </location>
</feature>
<proteinExistence type="predicted"/>
<dbReference type="GO" id="GO:0009231">
    <property type="term" value="P:riboflavin biosynthetic process"/>
    <property type="evidence" value="ECO:0007669"/>
    <property type="project" value="InterPro"/>
</dbReference>
<reference evidence="2" key="1">
    <citation type="submission" date="2021-01" db="EMBL/GenBank/DDBJ databases">
        <title>Genome public.</title>
        <authorList>
            <person name="Liu C."/>
            <person name="Sun Q."/>
        </authorList>
    </citation>
    <scope>NUCLEOTIDE SEQUENCE</scope>
    <source>
        <strain evidence="2">YIM B02565</strain>
    </source>
</reference>
<dbReference type="PANTHER" id="PTHR38011">
    <property type="entry name" value="DIHYDROFOLATE REDUCTASE FAMILY PROTEIN (AFU_ORTHOLOGUE AFUA_8G06820)"/>
    <property type="match status" value="1"/>
</dbReference>
<keyword evidence="3" id="KW-1185">Reference proteome</keyword>
<evidence type="ECO:0000313" key="2">
    <source>
        <dbReference type="EMBL" id="MBL4932471.1"/>
    </source>
</evidence>
<sequence>MSERNVVLYIAMSLDGYIATKEDDISWLSQVEVDGEDYGYAKFIDRIDTVIMGRKTYDKVCSFGIEFPHKDKKCYIISRKKKESNEVEYYSGDIKKLIEELKNKAGKDIFVDGGAEVVNEILRENLFDEYIISIIPILLGDGKRLFQDGCPTKEVQYVESKSYSSGLVQVHYKSR</sequence>
<evidence type="ECO:0000259" key="1">
    <source>
        <dbReference type="Pfam" id="PF01872"/>
    </source>
</evidence>
<accession>A0A937K3J6</accession>
<organism evidence="2 3">
    <name type="scientific">Clostridium paridis</name>
    <dbReference type="NCBI Taxonomy" id="2803863"/>
    <lineage>
        <taxon>Bacteria</taxon>
        <taxon>Bacillati</taxon>
        <taxon>Bacillota</taxon>
        <taxon>Clostridia</taxon>
        <taxon>Eubacteriales</taxon>
        <taxon>Clostridiaceae</taxon>
        <taxon>Clostridium</taxon>
    </lineage>
</organism>
<dbReference type="InterPro" id="IPR002734">
    <property type="entry name" value="RibDG_C"/>
</dbReference>
<dbReference type="SUPFAM" id="SSF53597">
    <property type="entry name" value="Dihydrofolate reductase-like"/>
    <property type="match status" value="1"/>
</dbReference>
<dbReference type="InterPro" id="IPR050765">
    <property type="entry name" value="Riboflavin_Biosynth_HTPR"/>
</dbReference>
<dbReference type="EMBL" id="JAESWA010000022">
    <property type="protein sequence ID" value="MBL4932471.1"/>
    <property type="molecule type" value="Genomic_DNA"/>
</dbReference>